<organism evidence="1 2">
    <name type="scientific">Citrullus colocynthis</name>
    <name type="common">colocynth</name>
    <dbReference type="NCBI Taxonomy" id="252529"/>
    <lineage>
        <taxon>Eukaryota</taxon>
        <taxon>Viridiplantae</taxon>
        <taxon>Streptophyta</taxon>
        <taxon>Embryophyta</taxon>
        <taxon>Tracheophyta</taxon>
        <taxon>Spermatophyta</taxon>
        <taxon>Magnoliopsida</taxon>
        <taxon>eudicotyledons</taxon>
        <taxon>Gunneridae</taxon>
        <taxon>Pentapetalae</taxon>
        <taxon>rosids</taxon>
        <taxon>fabids</taxon>
        <taxon>Cucurbitales</taxon>
        <taxon>Cucurbitaceae</taxon>
        <taxon>Benincaseae</taxon>
        <taxon>Citrullus</taxon>
    </lineage>
</organism>
<reference evidence="1 2" key="1">
    <citation type="submission" date="2024-03" db="EMBL/GenBank/DDBJ databases">
        <authorList>
            <person name="Gkanogiannis A."/>
            <person name="Becerra Lopez-Lavalle L."/>
        </authorList>
    </citation>
    <scope>NUCLEOTIDE SEQUENCE [LARGE SCALE GENOMIC DNA]</scope>
</reference>
<name>A0ABP0YV16_9ROSI</name>
<protein>
    <submittedName>
        <fullName evidence="1">Uncharacterized protein</fullName>
    </submittedName>
</protein>
<keyword evidence="2" id="KW-1185">Reference proteome</keyword>
<evidence type="ECO:0000313" key="2">
    <source>
        <dbReference type="Proteomes" id="UP001642487"/>
    </source>
</evidence>
<proteinExistence type="predicted"/>
<dbReference type="Proteomes" id="UP001642487">
    <property type="component" value="Chromosome 6"/>
</dbReference>
<evidence type="ECO:0000313" key="1">
    <source>
        <dbReference type="EMBL" id="CAK9324379.1"/>
    </source>
</evidence>
<sequence length="67" mass="7582">MFRLSFLAPFPPSEIEFRLVHPSSERAVFEPSRPPSLSHRAGPRPTLVSSHRVHLLSGFSRPVSLYL</sequence>
<gene>
    <name evidence="1" type="ORF">CITCOLO1_LOCUS16613</name>
</gene>
<dbReference type="EMBL" id="OZ021740">
    <property type="protein sequence ID" value="CAK9324379.1"/>
    <property type="molecule type" value="Genomic_DNA"/>
</dbReference>
<accession>A0ABP0YV16</accession>